<name>A0A364N8D0_STELY</name>
<dbReference type="InterPro" id="IPR050904">
    <property type="entry name" value="Adhesion/Biosynth-related"/>
</dbReference>
<dbReference type="GO" id="GO:0016236">
    <property type="term" value="P:macroautophagy"/>
    <property type="evidence" value="ECO:0007669"/>
    <property type="project" value="TreeGrafter"/>
</dbReference>
<dbReference type="OrthoDB" id="286301at2759"/>
<evidence type="ECO:0000313" key="4">
    <source>
        <dbReference type="Proteomes" id="UP000249619"/>
    </source>
</evidence>
<feature type="domain" description="FAS1" evidence="2">
    <location>
        <begin position="179"/>
        <end position="317"/>
    </location>
</feature>
<keyword evidence="4" id="KW-1185">Reference proteome</keyword>
<dbReference type="Proteomes" id="UP000249619">
    <property type="component" value="Unassembled WGS sequence"/>
</dbReference>
<dbReference type="InterPro" id="IPR036378">
    <property type="entry name" value="FAS1_dom_sf"/>
</dbReference>
<evidence type="ECO:0000313" key="3">
    <source>
        <dbReference type="EMBL" id="RAR13423.1"/>
    </source>
</evidence>
<dbReference type="EMBL" id="QGDH01000035">
    <property type="protein sequence ID" value="RAR13423.1"/>
    <property type="molecule type" value="Genomic_DNA"/>
</dbReference>
<reference evidence="4" key="1">
    <citation type="submission" date="2018-05" db="EMBL/GenBank/DDBJ databases">
        <title>Draft genome sequence of Stemphylium lycopersici strain CIDEFI 213.</title>
        <authorList>
            <person name="Medina R."/>
            <person name="Franco M.E.E."/>
            <person name="Lucentini C.G."/>
            <person name="Saparrat M.C.N."/>
            <person name="Balatti P.A."/>
        </authorList>
    </citation>
    <scope>NUCLEOTIDE SEQUENCE [LARGE SCALE GENOMIC DNA]</scope>
    <source>
        <strain evidence="4">CIDEFI 213</strain>
    </source>
</reference>
<dbReference type="PROSITE" id="PS50213">
    <property type="entry name" value="FAS1"/>
    <property type="match status" value="2"/>
</dbReference>
<proteinExistence type="predicted"/>
<organism evidence="3 4">
    <name type="scientific">Stemphylium lycopersici</name>
    <name type="common">Tomato gray leaf spot disease fungus</name>
    <name type="synonym">Thyrospora lycopersici</name>
    <dbReference type="NCBI Taxonomy" id="183478"/>
    <lineage>
        <taxon>Eukaryota</taxon>
        <taxon>Fungi</taxon>
        <taxon>Dikarya</taxon>
        <taxon>Ascomycota</taxon>
        <taxon>Pezizomycotina</taxon>
        <taxon>Dothideomycetes</taxon>
        <taxon>Pleosporomycetidae</taxon>
        <taxon>Pleosporales</taxon>
        <taxon>Pleosporineae</taxon>
        <taxon>Pleosporaceae</taxon>
        <taxon>Stemphylium</taxon>
    </lineage>
</organism>
<dbReference type="GO" id="GO:0000329">
    <property type="term" value="C:fungal-type vacuole membrane"/>
    <property type="evidence" value="ECO:0007669"/>
    <property type="project" value="TreeGrafter"/>
</dbReference>
<dbReference type="SMART" id="SM00554">
    <property type="entry name" value="FAS1"/>
    <property type="match status" value="2"/>
</dbReference>
<accession>A0A364N8D0</accession>
<protein>
    <submittedName>
        <fullName evidence="3">Fasciclin-domain-containing protein</fullName>
    </submittedName>
</protein>
<keyword evidence="1" id="KW-0732">Signal</keyword>
<dbReference type="SUPFAM" id="SSF82153">
    <property type="entry name" value="FAS1 domain"/>
    <property type="match status" value="2"/>
</dbReference>
<dbReference type="Gene3D" id="2.30.180.10">
    <property type="entry name" value="FAS1 domain"/>
    <property type="match status" value="2"/>
</dbReference>
<dbReference type="InterPro" id="IPR000782">
    <property type="entry name" value="FAS1_domain"/>
</dbReference>
<feature type="signal peptide" evidence="1">
    <location>
        <begin position="1"/>
        <end position="18"/>
    </location>
</feature>
<feature type="chain" id="PRO_5016594106" evidence="1">
    <location>
        <begin position="19"/>
        <end position="423"/>
    </location>
</feature>
<evidence type="ECO:0000259" key="2">
    <source>
        <dbReference type="PROSITE" id="PS50213"/>
    </source>
</evidence>
<dbReference type="AlphaFoldDB" id="A0A364N8D0"/>
<sequence length="423" mass="43757">MHLSQIWAYAMMAGTTLAQGNLDALLASQDDLSTLLELVGLVDGLAETLSSASNITIFAPTNDAFAAVPRDVPEGEAIEYENDTIAIGALLANHVFQGVYPAEVITDIPTFAQTLLNSSYVNARQPFSNFTGGAYNGLVKNGDEVCVLSGEQTISTVTEANIMLGEGITIHKIDTVLSFGAPFQLFTYRSGYTAMNSALEAAQLAIDFGLSGPDAQGLNVSDFTIFVPTNDAFGAIGSVLESADQATLQEVLKYHIIPNNVIFSPSLGNVTVNSLQGAELVVTVAQDGSQVWVNGAKIVFANTILFNGVAHVIDGVLNPLEPFDRASLEPDAVASDRVAFADASSVSALPFASASLAFGGDLMTYTTTPELLKTVAPLAIPTAGGGATTTKPPMEIYTGAANGLLPGAGMAVAGAMGLAVALV</sequence>
<evidence type="ECO:0000256" key="1">
    <source>
        <dbReference type="SAM" id="SignalP"/>
    </source>
</evidence>
<feature type="domain" description="FAS1" evidence="2">
    <location>
        <begin position="19"/>
        <end position="177"/>
    </location>
</feature>
<gene>
    <name evidence="3" type="ORF">DDE83_003154</name>
</gene>
<dbReference type="PANTHER" id="PTHR10900:SF77">
    <property type="entry name" value="FI19380P1"/>
    <property type="match status" value="1"/>
</dbReference>
<dbReference type="Pfam" id="PF02469">
    <property type="entry name" value="Fasciclin"/>
    <property type="match status" value="2"/>
</dbReference>
<comment type="caution">
    <text evidence="3">The sequence shown here is derived from an EMBL/GenBank/DDBJ whole genome shotgun (WGS) entry which is preliminary data.</text>
</comment>
<dbReference type="PANTHER" id="PTHR10900">
    <property type="entry name" value="PERIOSTIN-RELATED"/>
    <property type="match status" value="1"/>
</dbReference>
<dbReference type="STRING" id="183478.A0A364N8D0"/>